<evidence type="ECO:0000259" key="2">
    <source>
        <dbReference type="Pfam" id="PF03108"/>
    </source>
</evidence>
<feature type="region of interest" description="Disordered" evidence="1">
    <location>
        <begin position="638"/>
        <end position="668"/>
    </location>
</feature>
<dbReference type="AlphaFoldDB" id="A0A445AJK3"/>
<dbReference type="EMBL" id="SDMP01000012">
    <property type="protein sequence ID" value="RYR26631.1"/>
    <property type="molecule type" value="Genomic_DNA"/>
</dbReference>
<accession>A0A445AJK3</accession>
<dbReference type="PANTHER" id="PTHR31973">
    <property type="entry name" value="POLYPROTEIN, PUTATIVE-RELATED"/>
    <property type="match status" value="1"/>
</dbReference>
<evidence type="ECO:0000313" key="3">
    <source>
        <dbReference type="EMBL" id="RYR26631.1"/>
    </source>
</evidence>
<dbReference type="InterPro" id="IPR004332">
    <property type="entry name" value="Transposase_MuDR"/>
</dbReference>
<feature type="region of interest" description="Disordered" evidence="1">
    <location>
        <begin position="35"/>
        <end position="91"/>
    </location>
</feature>
<feature type="compositionally biased region" description="Basic and acidic residues" evidence="1">
    <location>
        <begin position="284"/>
        <end position="302"/>
    </location>
</feature>
<protein>
    <recommendedName>
        <fullName evidence="2">Transposase MuDR plant domain-containing protein</fullName>
    </recommendedName>
</protein>
<reference evidence="3 4" key="1">
    <citation type="submission" date="2019-01" db="EMBL/GenBank/DDBJ databases">
        <title>Sequencing of cultivated peanut Arachis hypogaea provides insights into genome evolution and oil improvement.</title>
        <authorList>
            <person name="Chen X."/>
        </authorList>
    </citation>
    <scope>NUCLEOTIDE SEQUENCE [LARGE SCALE GENOMIC DNA]</scope>
    <source>
        <strain evidence="4">cv. Fuhuasheng</strain>
        <tissue evidence="3">Leaves</tissue>
    </source>
</reference>
<feature type="domain" description="Transposase MuDR plant" evidence="2">
    <location>
        <begin position="331"/>
        <end position="383"/>
    </location>
</feature>
<keyword evidence="4" id="KW-1185">Reference proteome</keyword>
<dbReference type="Pfam" id="PF03108">
    <property type="entry name" value="DBD_Tnp_Mut"/>
    <property type="match status" value="1"/>
</dbReference>
<proteinExistence type="predicted"/>
<feature type="region of interest" description="Disordered" evidence="1">
    <location>
        <begin position="149"/>
        <end position="236"/>
    </location>
</feature>
<gene>
    <name evidence="3" type="ORF">Ahy_B02g060907</name>
</gene>
<evidence type="ECO:0000256" key="1">
    <source>
        <dbReference type="SAM" id="MobiDB-lite"/>
    </source>
</evidence>
<feature type="compositionally biased region" description="Polar residues" evidence="1">
    <location>
        <begin position="51"/>
        <end position="74"/>
    </location>
</feature>
<evidence type="ECO:0000313" key="4">
    <source>
        <dbReference type="Proteomes" id="UP000289738"/>
    </source>
</evidence>
<sequence>MCFHAKNNEGVVYVYLEHGNSEHEGDEVPQLVPMTPNTITFPEANSAPLGQLNSVPPSQPHSKPQTKPTSNYPAQPTFEPAAQPKSKPAVQPNCSLAAQPHPHFQPSPPPHLYPSLNQCLFLIHVLLNQKIINLRSLFHPPLQRILKQSTPKKGAVKKVPIPPPKRVTRSASRFAPRGKKVVGEVPSVTLSSDSSDSYESAEDELYRPGPEAFESSSNDESDSEVATARPRELKMKKNKAKGKICLENLCEENELIVQNSNEEVDLGQVIGKAPEVQPPYDAFDAYHDDSDGNDSWKSEEIKTPPNSDEESDADEDDAFPMFMEGARFDELKLEIGMKFNSKHDFIEAVREFTIQEGRKINFRRNESYRVRAVCKYKKEGCKRVAYASMDHEETCWQMKTLNNNHICARRTKNRAANRKWLASKLVKKIKKYPNLKHGEASDYFKRKCDLDLNKSSLTRALSMLCVHACAAIARLNGNLEDYCHKWLTMDSYKETYKHSLNPIPGQAIIVGPRLPRFGESQKRRKDADEESSGSKKSKTDATKLPRKYKEFSCAYCGTKGHTKRSCSYKKVDDVAAALAAAAAVVIAKEKEKGANAATNVATSAAPTNSPSEIVLSQTPFSQPDNGDQEQVEIQYVTSATRPNKLQPKRKASPAPGSSSVDPLQGANAGTSLRMAEFMKFVPTPGVKPAFKPPRKK</sequence>
<comment type="caution">
    <text evidence="3">The sequence shown here is derived from an EMBL/GenBank/DDBJ whole genome shotgun (WGS) entry which is preliminary data.</text>
</comment>
<dbReference type="PANTHER" id="PTHR31973:SF187">
    <property type="entry name" value="MUTATOR TRANSPOSASE MUDRA PROTEIN"/>
    <property type="match status" value="1"/>
</dbReference>
<organism evidence="3 4">
    <name type="scientific">Arachis hypogaea</name>
    <name type="common">Peanut</name>
    <dbReference type="NCBI Taxonomy" id="3818"/>
    <lineage>
        <taxon>Eukaryota</taxon>
        <taxon>Viridiplantae</taxon>
        <taxon>Streptophyta</taxon>
        <taxon>Embryophyta</taxon>
        <taxon>Tracheophyta</taxon>
        <taxon>Spermatophyta</taxon>
        <taxon>Magnoliopsida</taxon>
        <taxon>eudicotyledons</taxon>
        <taxon>Gunneridae</taxon>
        <taxon>Pentapetalae</taxon>
        <taxon>rosids</taxon>
        <taxon>fabids</taxon>
        <taxon>Fabales</taxon>
        <taxon>Fabaceae</taxon>
        <taxon>Papilionoideae</taxon>
        <taxon>50 kb inversion clade</taxon>
        <taxon>dalbergioids sensu lato</taxon>
        <taxon>Dalbergieae</taxon>
        <taxon>Pterocarpus clade</taxon>
        <taxon>Arachis</taxon>
    </lineage>
</organism>
<feature type="region of interest" description="Disordered" evidence="1">
    <location>
        <begin position="514"/>
        <end position="543"/>
    </location>
</feature>
<feature type="region of interest" description="Disordered" evidence="1">
    <location>
        <begin position="282"/>
        <end position="315"/>
    </location>
</feature>
<dbReference type="Proteomes" id="UP000289738">
    <property type="component" value="Chromosome B02"/>
</dbReference>
<name>A0A445AJK3_ARAHY</name>